<dbReference type="Gene3D" id="3.40.50.720">
    <property type="entry name" value="NAD(P)-binding Rossmann-like Domain"/>
    <property type="match status" value="1"/>
</dbReference>
<accession>A0ABP9S722</accession>
<dbReference type="SUPFAM" id="SSF51735">
    <property type="entry name" value="NAD(P)-binding Rossmann-fold domains"/>
    <property type="match status" value="1"/>
</dbReference>
<organism evidence="2 3">
    <name type="scientific">Rugosimonospora acidiphila</name>
    <dbReference type="NCBI Taxonomy" id="556531"/>
    <lineage>
        <taxon>Bacteria</taxon>
        <taxon>Bacillati</taxon>
        <taxon>Actinomycetota</taxon>
        <taxon>Actinomycetes</taxon>
        <taxon>Micromonosporales</taxon>
        <taxon>Micromonosporaceae</taxon>
        <taxon>Rugosimonospora</taxon>
    </lineage>
</organism>
<sequence>MSIVITGATGQLGRMIIADLLDAGVSADGITAVARSKERAADLAARGLRLHIADYDRPEMFEGLLRPEDRVLLISGTDVGSRMPQHRAVIDAARAAGVAQLAYTGVFGGPKADFLLAGEHRETEQLILNSGLSYTFLRNNWYSDASMFTGDLAGILERGAISNSVVPGARLATAPRTDYAAAAAVVLNHHGHLNKAYELGGDAEWTFEEFAEEVSRQSGRKVVHESLSPEAHKALMTSAGVPGALADILVDVDAAISRGALAGGPGDLSRLIGRSTTPIAESIATALAQLNA</sequence>
<gene>
    <name evidence="2" type="ORF">GCM10023322_50580</name>
</gene>
<dbReference type="RefSeq" id="WP_345633498.1">
    <property type="nucleotide sequence ID" value="NZ_BAABJQ010000016.1"/>
</dbReference>
<protein>
    <submittedName>
        <fullName evidence="2">SDR family oxidoreductase</fullName>
    </submittedName>
</protein>
<dbReference type="PANTHER" id="PTHR47129">
    <property type="entry name" value="QUINONE OXIDOREDUCTASE 2"/>
    <property type="match status" value="1"/>
</dbReference>
<dbReference type="Proteomes" id="UP001501570">
    <property type="component" value="Unassembled WGS sequence"/>
</dbReference>
<feature type="domain" description="NAD(P)-binding" evidence="1">
    <location>
        <begin position="7"/>
        <end position="149"/>
    </location>
</feature>
<proteinExistence type="predicted"/>
<comment type="caution">
    <text evidence="2">The sequence shown here is derived from an EMBL/GenBank/DDBJ whole genome shotgun (WGS) entry which is preliminary data.</text>
</comment>
<reference evidence="3" key="1">
    <citation type="journal article" date="2019" name="Int. J. Syst. Evol. Microbiol.">
        <title>The Global Catalogue of Microorganisms (GCM) 10K type strain sequencing project: providing services to taxonomists for standard genome sequencing and annotation.</title>
        <authorList>
            <consortium name="The Broad Institute Genomics Platform"/>
            <consortium name="The Broad Institute Genome Sequencing Center for Infectious Disease"/>
            <person name="Wu L."/>
            <person name="Ma J."/>
        </authorList>
    </citation>
    <scope>NUCLEOTIDE SEQUENCE [LARGE SCALE GENOMIC DNA]</scope>
    <source>
        <strain evidence="3">JCM 18304</strain>
    </source>
</reference>
<name>A0ABP9S722_9ACTN</name>
<dbReference type="PANTHER" id="PTHR47129:SF1">
    <property type="entry name" value="NMRA-LIKE DOMAIN-CONTAINING PROTEIN"/>
    <property type="match status" value="1"/>
</dbReference>
<dbReference type="InterPro" id="IPR052718">
    <property type="entry name" value="NmrA-type_oxidoreductase"/>
</dbReference>
<keyword evidence="3" id="KW-1185">Reference proteome</keyword>
<evidence type="ECO:0000313" key="3">
    <source>
        <dbReference type="Proteomes" id="UP001501570"/>
    </source>
</evidence>
<dbReference type="InterPro" id="IPR016040">
    <property type="entry name" value="NAD(P)-bd_dom"/>
</dbReference>
<dbReference type="Gene3D" id="3.90.25.10">
    <property type="entry name" value="UDP-galactose 4-epimerase, domain 1"/>
    <property type="match status" value="1"/>
</dbReference>
<dbReference type="InterPro" id="IPR036291">
    <property type="entry name" value="NAD(P)-bd_dom_sf"/>
</dbReference>
<evidence type="ECO:0000313" key="2">
    <source>
        <dbReference type="EMBL" id="GAA5191984.1"/>
    </source>
</evidence>
<dbReference type="EMBL" id="BAABJQ010000016">
    <property type="protein sequence ID" value="GAA5191984.1"/>
    <property type="molecule type" value="Genomic_DNA"/>
</dbReference>
<dbReference type="Pfam" id="PF13460">
    <property type="entry name" value="NAD_binding_10"/>
    <property type="match status" value="1"/>
</dbReference>
<evidence type="ECO:0000259" key="1">
    <source>
        <dbReference type="Pfam" id="PF13460"/>
    </source>
</evidence>
<dbReference type="CDD" id="cd05269">
    <property type="entry name" value="TMR_SDR_a"/>
    <property type="match status" value="1"/>
</dbReference>